<reference evidence="2" key="1">
    <citation type="journal article" date="2015" name="Appl. Environ. Microbiol.">
        <title>New Insight into Microbial Iron Oxidation as Revealed by the Proteomic Profile of an Obligate Iron-Oxidizing Chemolithoautotroph.</title>
        <authorList>
            <person name="Barco R.A."/>
            <person name="Emerson D."/>
            <person name="Sylvan J.B."/>
            <person name="Orcutt B.N."/>
            <person name="Jacobson Meyers M.E."/>
            <person name="Ramirez G.A."/>
            <person name="Zhong J.D."/>
            <person name="Edwards K.J."/>
        </authorList>
    </citation>
    <scope>NUCLEOTIDE SEQUENCE</scope>
    <source>
        <strain evidence="2">PV-1</strain>
    </source>
</reference>
<name>A0A0H4CNN2_9PROT</name>
<proteinExistence type="predicted"/>
<dbReference type="EMBL" id="KR106297">
    <property type="protein sequence ID" value="AKN78227.1"/>
    <property type="molecule type" value="Genomic_DNA"/>
</dbReference>
<evidence type="ECO:0000313" key="2">
    <source>
        <dbReference type="EMBL" id="AKN78227.1"/>
    </source>
</evidence>
<evidence type="ECO:0000256" key="1">
    <source>
        <dbReference type="SAM" id="MobiDB-lite"/>
    </source>
</evidence>
<sequence length="258" mass="27331">MNRLLLFPLYLLTLFMLNACSGGMPKMAWGVDEGSGPAYAQGSNANAAASRAPLDVPPALRAELQVPASEDVATVTEEKAMPSNYRKAVAGKYVALDAKRYDATAAQVFSAAVDAMTALNLPVQSVDSPSGTLTTDWIRKGGSGNALGMFSNLFDFGGGPKIVRYRYVVRVLRANVAGHTGPQAQLEIRTIGQVYKGRSWVNAQLKQKVADDLFSAFEEQLASTQAHAQKPAPAQATPATTATPADESVATPQSLDNQ</sequence>
<feature type="compositionally biased region" description="Low complexity" evidence="1">
    <location>
        <begin position="224"/>
        <end position="245"/>
    </location>
</feature>
<gene>
    <name evidence="2" type="ORF">SPV1_12315</name>
</gene>
<accession>A0A0H4CNN2</accession>
<protein>
    <submittedName>
        <fullName evidence="2">Uncharacterized protein</fullName>
    </submittedName>
</protein>
<dbReference type="AlphaFoldDB" id="A0A0H4CNN2"/>
<feature type="region of interest" description="Disordered" evidence="1">
    <location>
        <begin position="222"/>
        <end position="258"/>
    </location>
</feature>
<organism evidence="2">
    <name type="scientific">Mariprofundus ferrooxydans PV-1</name>
    <dbReference type="NCBI Taxonomy" id="314345"/>
    <lineage>
        <taxon>Bacteria</taxon>
        <taxon>Pseudomonadati</taxon>
        <taxon>Pseudomonadota</taxon>
        <taxon>Candidatius Mariprofundia</taxon>
        <taxon>Mariprofundales</taxon>
        <taxon>Mariprofundaceae</taxon>
        <taxon>Mariprofundus</taxon>
    </lineage>
</organism>